<dbReference type="PANTHER" id="PTHR43280:SF28">
    <property type="entry name" value="HTH-TYPE TRANSCRIPTIONAL ACTIVATOR RHAS"/>
    <property type="match status" value="1"/>
</dbReference>
<feature type="domain" description="HTH araC/xylS-type" evidence="4">
    <location>
        <begin position="11"/>
        <end position="109"/>
    </location>
</feature>
<dbReference type="PANTHER" id="PTHR43280">
    <property type="entry name" value="ARAC-FAMILY TRANSCRIPTIONAL REGULATOR"/>
    <property type="match status" value="1"/>
</dbReference>
<gene>
    <name evidence="5" type="ORF">M3I01_005900</name>
</gene>
<keyword evidence="1" id="KW-0805">Transcription regulation</keyword>
<dbReference type="Gene3D" id="1.10.10.60">
    <property type="entry name" value="Homeodomain-like"/>
    <property type="match status" value="2"/>
</dbReference>
<evidence type="ECO:0000256" key="2">
    <source>
        <dbReference type="ARBA" id="ARBA00023125"/>
    </source>
</evidence>
<dbReference type="Proteomes" id="UP001139522">
    <property type="component" value="Unassembled WGS sequence"/>
</dbReference>
<evidence type="ECO:0000256" key="1">
    <source>
        <dbReference type="ARBA" id="ARBA00023015"/>
    </source>
</evidence>
<dbReference type="PRINTS" id="PR00032">
    <property type="entry name" value="HTHARAC"/>
</dbReference>
<dbReference type="InterPro" id="IPR018060">
    <property type="entry name" value="HTH_AraC"/>
</dbReference>
<dbReference type="PROSITE" id="PS01124">
    <property type="entry name" value="HTH_ARAC_FAMILY_2"/>
    <property type="match status" value="1"/>
</dbReference>
<protein>
    <submittedName>
        <fullName evidence="5">AraC family transcriptional regulator</fullName>
    </submittedName>
</protein>
<reference evidence="5" key="1">
    <citation type="submission" date="2023-01" db="EMBL/GenBank/DDBJ databases">
        <title>Psychroserpens sp. MSW6 and Marinomonas sp. RSW2, isolated from seawater.</title>
        <authorList>
            <person name="Kristyanto S."/>
            <person name="Jung J."/>
            <person name="Kim J.M."/>
            <person name="Jeon C.O."/>
        </authorList>
    </citation>
    <scope>NUCLEOTIDE SEQUENCE</scope>
    <source>
        <strain evidence="5">RSW2</strain>
    </source>
</reference>
<keyword evidence="6" id="KW-1185">Reference proteome</keyword>
<dbReference type="Pfam" id="PF12833">
    <property type="entry name" value="HTH_18"/>
    <property type="match status" value="1"/>
</dbReference>
<dbReference type="SUPFAM" id="SSF46689">
    <property type="entry name" value="Homeodomain-like"/>
    <property type="match status" value="2"/>
</dbReference>
<keyword evidence="3" id="KW-0804">Transcription</keyword>
<dbReference type="PROSITE" id="PS00041">
    <property type="entry name" value="HTH_ARAC_FAMILY_1"/>
    <property type="match status" value="1"/>
</dbReference>
<proteinExistence type="predicted"/>
<name>A0ABT5WCC5_9GAMM</name>
<dbReference type="EMBL" id="JAMZEG020000001">
    <property type="protein sequence ID" value="MDE8602467.1"/>
    <property type="molecule type" value="Genomic_DNA"/>
</dbReference>
<evidence type="ECO:0000256" key="3">
    <source>
        <dbReference type="ARBA" id="ARBA00023163"/>
    </source>
</evidence>
<keyword evidence="2" id="KW-0238">DNA-binding</keyword>
<dbReference type="SMART" id="SM00342">
    <property type="entry name" value="HTH_ARAC"/>
    <property type="match status" value="1"/>
</dbReference>
<dbReference type="InterPro" id="IPR009057">
    <property type="entry name" value="Homeodomain-like_sf"/>
</dbReference>
<evidence type="ECO:0000259" key="4">
    <source>
        <dbReference type="PROSITE" id="PS01124"/>
    </source>
</evidence>
<accession>A0ABT5WCC5</accession>
<evidence type="ECO:0000313" key="6">
    <source>
        <dbReference type="Proteomes" id="UP001139522"/>
    </source>
</evidence>
<comment type="caution">
    <text evidence="5">The sequence shown here is derived from an EMBL/GenBank/DDBJ whole genome shotgun (WGS) entry which is preliminary data.</text>
</comment>
<dbReference type="InterPro" id="IPR020449">
    <property type="entry name" value="Tscrpt_reg_AraC-type_HTH"/>
</dbReference>
<evidence type="ECO:0000313" key="5">
    <source>
        <dbReference type="EMBL" id="MDE8602467.1"/>
    </source>
</evidence>
<dbReference type="InterPro" id="IPR018062">
    <property type="entry name" value="HTH_AraC-typ_CS"/>
</dbReference>
<organism evidence="5 6">
    <name type="scientific">Marinomonas maritima</name>
    <dbReference type="NCBI Taxonomy" id="2940935"/>
    <lineage>
        <taxon>Bacteria</taxon>
        <taxon>Pseudomonadati</taxon>
        <taxon>Pseudomonadota</taxon>
        <taxon>Gammaproteobacteria</taxon>
        <taxon>Oceanospirillales</taxon>
        <taxon>Oceanospirillaceae</taxon>
        <taxon>Marinomonas</taxon>
    </lineage>
</organism>
<sequence>MIRHFQYKKICSGRDYLQEHYTDSFSLSKVAEYSCMSQFHFSRVFTNVFGESPNTFVTRLRIEKAKKMLITKNLSISDICAEVGYSSVGSFSSLFSEKVGMSPSQYRRKLRSLANDPNCFPMQSIPLCFSQNLFGFGGNQIKK</sequence>
<dbReference type="RefSeq" id="WP_255894731.1">
    <property type="nucleotide sequence ID" value="NZ_JAMZEG020000001.1"/>
</dbReference>